<sequence>MNLLPLWLLAFCAACAPIAFAHHLDDYDARIRGEAALPAEWFVCKSARDCELVSVPCQSDLAVNASHVDQAREALIQRYPFCLGTSLHDTEALCKERRCATESSKHIEH</sequence>
<gene>
    <name evidence="2" type="ORF">F7D14_07575</name>
</gene>
<evidence type="ECO:0000256" key="1">
    <source>
        <dbReference type="SAM" id="SignalP"/>
    </source>
</evidence>
<dbReference type="KEGG" id="mpar:F7D14_07575"/>
<dbReference type="Proteomes" id="UP000422569">
    <property type="component" value="Chromosome"/>
</dbReference>
<dbReference type="AlphaFoldDB" id="A0A6B8M4N8"/>
<keyword evidence="3" id="KW-1185">Reference proteome</keyword>
<reference evidence="2 3" key="1">
    <citation type="submission" date="2019-09" db="EMBL/GenBank/DDBJ databases">
        <title>Isolation and complete genome sequencing of Methylocystis species.</title>
        <authorList>
            <person name="Rumah B.L."/>
            <person name="Stead C.E."/>
            <person name="Stevens B.C."/>
            <person name="Minton N.P."/>
            <person name="Grosse-Honebrink A."/>
            <person name="Zhang Y."/>
        </authorList>
    </citation>
    <scope>NUCLEOTIDE SEQUENCE [LARGE SCALE GENOMIC DNA]</scope>
    <source>
        <strain evidence="2 3">BRCS2</strain>
    </source>
</reference>
<dbReference type="EMBL" id="CP044331">
    <property type="protein sequence ID" value="QGM97346.1"/>
    <property type="molecule type" value="Genomic_DNA"/>
</dbReference>
<feature type="chain" id="PRO_5025559689" evidence="1">
    <location>
        <begin position="22"/>
        <end position="109"/>
    </location>
</feature>
<organism evidence="2 3">
    <name type="scientific">Methylocystis parvus</name>
    <dbReference type="NCBI Taxonomy" id="134"/>
    <lineage>
        <taxon>Bacteria</taxon>
        <taxon>Pseudomonadati</taxon>
        <taxon>Pseudomonadota</taxon>
        <taxon>Alphaproteobacteria</taxon>
        <taxon>Hyphomicrobiales</taxon>
        <taxon>Methylocystaceae</taxon>
        <taxon>Methylocystis</taxon>
    </lineage>
</organism>
<proteinExistence type="predicted"/>
<feature type="signal peptide" evidence="1">
    <location>
        <begin position="1"/>
        <end position="21"/>
    </location>
</feature>
<name>A0A6B8M4N8_9HYPH</name>
<dbReference type="RefSeq" id="WP_016921671.1">
    <property type="nucleotide sequence ID" value="NZ_CP044331.1"/>
</dbReference>
<keyword evidence="1" id="KW-0732">Signal</keyword>
<protein>
    <submittedName>
        <fullName evidence="2">Uncharacterized protein</fullName>
    </submittedName>
</protein>
<accession>A0A6B8M4N8</accession>
<evidence type="ECO:0000313" key="3">
    <source>
        <dbReference type="Proteomes" id="UP000422569"/>
    </source>
</evidence>
<evidence type="ECO:0000313" key="2">
    <source>
        <dbReference type="EMBL" id="QGM97346.1"/>
    </source>
</evidence>